<dbReference type="PANTHER" id="PTHR23227">
    <property type="entry name" value="BUCENTAUR RELATED"/>
    <property type="match status" value="1"/>
</dbReference>
<dbReference type="SUPFAM" id="SSF56219">
    <property type="entry name" value="DNase I-like"/>
    <property type="match status" value="1"/>
</dbReference>
<evidence type="ECO:0000313" key="4">
    <source>
        <dbReference type="WBParaSite" id="SSLN_0000238101-mRNA-1"/>
    </source>
</evidence>
<proteinExistence type="predicted"/>
<evidence type="ECO:0000256" key="1">
    <source>
        <dbReference type="SAM" id="Phobius"/>
    </source>
</evidence>
<reference evidence="4" key="1">
    <citation type="submission" date="2016-06" db="UniProtKB">
        <authorList>
            <consortium name="WormBaseParasite"/>
        </authorList>
    </citation>
    <scope>IDENTIFICATION</scope>
</reference>
<dbReference type="WBParaSite" id="SSLN_0000238101-mRNA-1">
    <property type="protein sequence ID" value="SSLN_0000238101-mRNA-1"/>
    <property type="gene ID" value="SSLN_0000238101"/>
</dbReference>
<reference evidence="2 3" key="2">
    <citation type="submission" date="2018-11" db="EMBL/GenBank/DDBJ databases">
        <authorList>
            <consortium name="Pathogen Informatics"/>
        </authorList>
    </citation>
    <scope>NUCLEOTIDE SEQUENCE [LARGE SCALE GENOMIC DNA]</scope>
    <source>
        <strain evidence="2 3">NST_G2</strain>
    </source>
</reference>
<name>A0A183SDL3_SCHSO</name>
<dbReference type="OrthoDB" id="10030815at2759"/>
<evidence type="ECO:0000313" key="2">
    <source>
        <dbReference type="EMBL" id="VDL88696.1"/>
    </source>
</evidence>
<dbReference type="EMBL" id="UYSU01032223">
    <property type="protein sequence ID" value="VDL88696.1"/>
    <property type="molecule type" value="Genomic_DNA"/>
</dbReference>
<organism evidence="4">
    <name type="scientific">Schistocephalus solidus</name>
    <name type="common">Tapeworm</name>
    <dbReference type="NCBI Taxonomy" id="70667"/>
    <lineage>
        <taxon>Eukaryota</taxon>
        <taxon>Metazoa</taxon>
        <taxon>Spiralia</taxon>
        <taxon>Lophotrochozoa</taxon>
        <taxon>Platyhelminthes</taxon>
        <taxon>Cestoda</taxon>
        <taxon>Eucestoda</taxon>
        <taxon>Diphyllobothriidea</taxon>
        <taxon>Diphyllobothriidae</taxon>
        <taxon>Schistocephalus</taxon>
    </lineage>
</organism>
<keyword evidence="1" id="KW-1133">Transmembrane helix</keyword>
<dbReference type="PANTHER" id="PTHR23227:SF67">
    <property type="entry name" value="CRANIOFACIAL DEVELOPMENT PROTEIN 2-LIKE"/>
    <property type="match status" value="1"/>
</dbReference>
<dbReference type="Gene3D" id="3.60.10.10">
    <property type="entry name" value="Endonuclease/exonuclease/phosphatase"/>
    <property type="match status" value="1"/>
</dbReference>
<dbReference type="AlphaFoldDB" id="A0A183SDL3"/>
<keyword evidence="3" id="KW-1185">Reference proteome</keyword>
<keyword evidence="1" id="KW-0812">Transmembrane</keyword>
<protein>
    <submittedName>
        <fullName evidence="4">Endo/exonuclease/phosphatase domain-containing protein</fullName>
    </submittedName>
</protein>
<sequence>MLEDTNRECSYGHQLLPNPYLWLLVAGIFPVATPRATVATGGLNKPKAKRRDGGVTFVIQKEIVGRLPCLPQGINDCLMSLRLSLRGDKFATIISAYAPSMTSSDAAKDKLYEDLHALLATVPKANKLIVLGDFNAHVETDHAAWQGVLGPHDFGGCNDNGLLFLRI</sequence>
<dbReference type="Proteomes" id="UP000275846">
    <property type="component" value="Unassembled WGS sequence"/>
</dbReference>
<dbReference type="InterPro" id="IPR027124">
    <property type="entry name" value="Swc5/CFDP1/2"/>
</dbReference>
<dbReference type="InterPro" id="IPR036691">
    <property type="entry name" value="Endo/exonu/phosph_ase_sf"/>
</dbReference>
<accession>A0A183SDL3</accession>
<feature type="transmembrane region" description="Helical" evidence="1">
    <location>
        <begin position="20"/>
        <end position="43"/>
    </location>
</feature>
<evidence type="ECO:0000313" key="3">
    <source>
        <dbReference type="Proteomes" id="UP000275846"/>
    </source>
</evidence>
<keyword evidence="1" id="KW-0472">Membrane</keyword>
<gene>
    <name evidence="2" type="ORF">SSLN_LOCUS2311</name>
</gene>